<keyword evidence="4" id="KW-0662">Pyridine nucleotide biosynthesis</keyword>
<dbReference type="InterPro" id="IPR014729">
    <property type="entry name" value="Rossmann-like_a/b/a_fold"/>
</dbReference>
<dbReference type="Proteomes" id="UP000240880">
    <property type="component" value="Unassembled WGS sequence"/>
</dbReference>
<gene>
    <name evidence="7" type="ORF">B9Q01_00755</name>
</gene>
<keyword evidence="3 4" id="KW-0548">Nucleotidyltransferase</keyword>
<evidence type="ECO:0000259" key="6">
    <source>
        <dbReference type="Pfam" id="PF01467"/>
    </source>
</evidence>
<dbReference type="GO" id="GO:0009435">
    <property type="term" value="P:NAD+ biosynthetic process"/>
    <property type="evidence" value="ECO:0007669"/>
    <property type="project" value="UniProtKB-UniRule"/>
</dbReference>
<dbReference type="InterPro" id="IPR004821">
    <property type="entry name" value="Cyt_trans-like"/>
</dbReference>
<keyword evidence="4" id="KW-0547">Nucleotide-binding</keyword>
<evidence type="ECO:0000256" key="2">
    <source>
        <dbReference type="ARBA" id="ARBA00022679"/>
    </source>
</evidence>
<evidence type="ECO:0000313" key="7">
    <source>
        <dbReference type="EMBL" id="PSN84426.1"/>
    </source>
</evidence>
<accession>A0A2R6ADI6</accession>
<organism evidence="7 8">
    <name type="scientific">Candidatus Marsarchaeota G1 archaeon OSP_D</name>
    <dbReference type="NCBI Taxonomy" id="1978155"/>
    <lineage>
        <taxon>Archaea</taxon>
        <taxon>Candidatus Marsarchaeota</taxon>
        <taxon>Candidatus Marsarchaeota group 1</taxon>
    </lineage>
</organism>
<dbReference type="AlphaFoldDB" id="A0A2R6ADI6"/>
<keyword evidence="4" id="KW-0963">Cytoplasm</keyword>
<evidence type="ECO:0000256" key="1">
    <source>
        <dbReference type="ARBA" id="ARBA00010124"/>
    </source>
</evidence>
<dbReference type="Pfam" id="PF01467">
    <property type="entry name" value="CTP_transf_like"/>
    <property type="match status" value="1"/>
</dbReference>
<evidence type="ECO:0000256" key="3">
    <source>
        <dbReference type="ARBA" id="ARBA00022695"/>
    </source>
</evidence>
<comment type="subcellular location">
    <subcellularLocation>
        <location evidence="4">Cytoplasm</location>
    </subcellularLocation>
</comment>
<dbReference type="EC" id="2.7.7.1" evidence="4 5"/>
<dbReference type="NCBIfam" id="TIGR00125">
    <property type="entry name" value="cyt_tran_rel"/>
    <property type="match status" value="1"/>
</dbReference>
<dbReference type="GO" id="GO:0005737">
    <property type="term" value="C:cytoplasm"/>
    <property type="evidence" value="ECO:0007669"/>
    <property type="project" value="UniProtKB-SubCell"/>
</dbReference>
<evidence type="ECO:0000313" key="8">
    <source>
        <dbReference type="Proteomes" id="UP000240880"/>
    </source>
</evidence>
<feature type="domain" description="Cytidyltransferase-like" evidence="6">
    <location>
        <begin position="12"/>
        <end position="142"/>
    </location>
</feature>
<reference evidence="7 8" key="1">
    <citation type="submission" date="2017-04" db="EMBL/GenBank/DDBJ databases">
        <title>Novel microbial lineages endemic to geothermal iron-oxide mats fill important gaps in the evolutionary history of Archaea.</title>
        <authorList>
            <person name="Jay Z.J."/>
            <person name="Beam J.P."/>
            <person name="Dlakic M."/>
            <person name="Rusch D.B."/>
            <person name="Kozubal M.A."/>
            <person name="Inskeep W.P."/>
        </authorList>
    </citation>
    <scope>NUCLEOTIDE SEQUENCE [LARGE SCALE GENOMIC DNA]</scope>
    <source>
        <strain evidence="7">OSP_D</strain>
    </source>
</reference>
<sequence length="180" mass="20705">MKLFSSGDRRAILIGRFQPLHTGHIYAIKQILDENQEIVIAIGSAQASHTLENPLTAGERVYMIHKTLVEEKLELSRIYIITVPDIQYNSIWPMHVKTYSPPFSIVYTGNSLVKTLFEELGYHVKRPNLYLREKCSGTNIRKLMLVGNPEWRNYVPKTVAIIAEELKLEERLKNIATKLD</sequence>
<evidence type="ECO:0000256" key="5">
    <source>
        <dbReference type="NCBIfam" id="TIGR01527"/>
    </source>
</evidence>
<dbReference type="EMBL" id="NEXC01000003">
    <property type="protein sequence ID" value="PSN84426.1"/>
    <property type="molecule type" value="Genomic_DNA"/>
</dbReference>
<keyword evidence="2 4" id="KW-0808">Transferase</keyword>
<dbReference type="InterPro" id="IPR006418">
    <property type="entry name" value="NMN_Atrans_arc"/>
</dbReference>
<dbReference type="HAMAP" id="MF_00243">
    <property type="entry name" value="NMN_adenylyltr"/>
    <property type="match status" value="1"/>
</dbReference>
<protein>
    <recommendedName>
        <fullName evidence="4 5">Nicotinamide-nucleotide adenylyltransferase</fullName>
        <ecNumber evidence="4 5">2.7.7.1</ecNumber>
    </recommendedName>
    <alternativeName>
        <fullName evidence="4">NAD(+) diphosphorylase</fullName>
    </alternativeName>
    <alternativeName>
        <fullName evidence="4">NAD(+) pyrophosphorylase</fullName>
    </alternativeName>
    <alternativeName>
        <fullName evidence="4">NMN adenylyltransferase</fullName>
    </alternativeName>
</protein>
<dbReference type="PANTHER" id="PTHR21342">
    <property type="entry name" value="PHOSPHOPANTETHEINE ADENYLYLTRANSFERASE"/>
    <property type="match status" value="1"/>
</dbReference>
<comment type="pathway">
    <text evidence="4">Cofactor biosynthesis; NAD(+) biosynthesis; NAD(+) from nicotinamide D-ribonucleotide: step 1/1.</text>
</comment>
<keyword evidence="4" id="KW-0067">ATP-binding</keyword>
<dbReference type="UniPathway" id="UPA00253">
    <property type="reaction ID" value="UER00600"/>
</dbReference>
<dbReference type="GO" id="GO:0000309">
    <property type="term" value="F:nicotinamide-nucleotide adenylyltransferase activity"/>
    <property type="evidence" value="ECO:0007669"/>
    <property type="project" value="UniProtKB-UniRule"/>
</dbReference>
<comment type="caution">
    <text evidence="7">The sequence shown here is derived from an EMBL/GenBank/DDBJ whole genome shotgun (WGS) entry which is preliminary data.</text>
</comment>
<dbReference type="NCBIfam" id="NF002243">
    <property type="entry name" value="PRK01153.1"/>
    <property type="match status" value="1"/>
</dbReference>
<proteinExistence type="inferred from homology"/>
<dbReference type="SUPFAM" id="SSF52374">
    <property type="entry name" value="Nucleotidylyl transferase"/>
    <property type="match status" value="1"/>
</dbReference>
<keyword evidence="4" id="KW-0520">NAD</keyword>
<name>A0A2R6ADI6_9ARCH</name>
<dbReference type="PANTHER" id="PTHR21342:SF0">
    <property type="entry name" value="BIFUNCTIONAL NMN ADENYLYLTRANSFERASE_NUDIX HYDROLASE"/>
    <property type="match status" value="1"/>
</dbReference>
<comment type="catalytic activity">
    <reaction evidence="4">
        <text>beta-nicotinamide D-ribonucleotide + ATP + H(+) = diphosphate + NAD(+)</text>
        <dbReference type="Rhea" id="RHEA:21360"/>
        <dbReference type="ChEBI" id="CHEBI:14649"/>
        <dbReference type="ChEBI" id="CHEBI:15378"/>
        <dbReference type="ChEBI" id="CHEBI:30616"/>
        <dbReference type="ChEBI" id="CHEBI:33019"/>
        <dbReference type="ChEBI" id="CHEBI:57540"/>
        <dbReference type="EC" id="2.7.7.1"/>
    </reaction>
</comment>
<comment type="similarity">
    <text evidence="1 4">Belongs to the archaeal NMN adenylyltransferase family.</text>
</comment>
<dbReference type="NCBIfam" id="TIGR01527">
    <property type="entry name" value="arch_NMN_Atrans"/>
    <property type="match status" value="1"/>
</dbReference>
<dbReference type="Gene3D" id="3.40.50.620">
    <property type="entry name" value="HUPs"/>
    <property type="match status" value="1"/>
</dbReference>
<evidence type="ECO:0000256" key="4">
    <source>
        <dbReference type="HAMAP-Rule" id="MF_00243"/>
    </source>
</evidence>
<dbReference type="GO" id="GO:0005524">
    <property type="term" value="F:ATP binding"/>
    <property type="evidence" value="ECO:0007669"/>
    <property type="project" value="UniProtKB-KW"/>
</dbReference>